<comment type="similarity">
    <text evidence="2">Belongs to the CDP-glycerol glycerophosphotransferase family.</text>
</comment>
<dbReference type="RefSeq" id="WP_173770282.1">
    <property type="nucleotide sequence ID" value="NZ_JAAITS010000065.1"/>
</dbReference>
<sequence>MERAQRILKKFSKILKEQGAGPLLTTFKGYVTYALYDRWKVRRLRKFPPRMVKNRILFETNDDFTDNCRALFDYMVANGYNKKYELVWLVHEPEKYKKYQAENVKFVRNFKKNTTIRRAAAYRYALTSAFIFYTQAFNWIGMARKGQTFVNLWHGCGYKANKNNRKVFFDYCLVPGDVFIETKKEFFGCSSRKLLALGYPRYDQMMKGSDAARAYKEKLLKAADSDRLILWMPTYRHASSERLNEETLNNEFNIPILDDKERLLAFNNFCRDNHVLVVIKKHYLQIPYDFGENVLTNIVYLENQDLEDNGLQLYEFINCSDALISDYSSVAIDYLLLNRPIGFTLDDYDAYTESRGWVFEDPLEYMPGEHIYNVQQFEQFVLDVKNGKDDYENQRKAILAKTHNVTDNYCKRVLDYFKITV</sequence>
<evidence type="ECO:0000256" key="6">
    <source>
        <dbReference type="ARBA" id="ARBA00023136"/>
    </source>
</evidence>
<keyword evidence="7" id="KW-1133">Transmembrane helix</keyword>
<dbReference type="Pfam" id="PF04464">
    <property type="entry name" value="Glyphos_transf"/>
    <property type="match status" value="1"/>
</dbReference>
<keyword evidence="7" id="KW-0812">Transmembrane</keyword>
<dbReference type="InterPro" id="IPR051612">
    <property type="entry name" value="Teichoic_Acid_Biosynth"/>
</dbReference>
<keyword evidence="5" id="KW-0777">Teichoic acid biosynthesis</keyword>
<evidence type="ECO:0000256" key="1">
    <source>
        <dbReference type="ARBA" id="ARBA00004202"/>
    </source>
</evidence>
<evidence type="ECO:0000313" key="9">
    <source>
        <dbReference type="Proteomes" id="UP001644719"/>
    </source>
</evidence>
<evidence type="ECO:0000256" key="3">
    <source>
        <dbReference type="ARBA" id="ARBA00022475"/>
    </source>
</evidence>
<accession>A0ABX2HAJ7</accession>
<dbReference type="Proteomes" id="UP001644719">
    <property type="component" value="Unassembled WGS sequence"/>
</dbReference>
<keyword evidence="4" id="KW-0808">Transferase</keyword>
<keyword evidence="9" id="KW-1185">Reference proteome</keyword>
<keyword evidence="3" id="KW-1003">Cell membrane</keyword>
<protein>
    <recommendedName>
        <fullName evidence="10">Teichoic acid poly(glycerol phosphate) polymerase</fullName>
    </recommendedName>
</protein>
<dbReference type="PANTHER" id="PTHR37316">
    <property type="entry name" value="TEICHOIC ACID GLYCEROL-PHOSPHATE PRIMASE"/>
    <property type="match status" value="1"/>
</dbReference>
<dbReference type="InterPro" id="IPR043148">
    <property type="entry name" value="TagF_C"/>
</dbReference>
<keyword evidence="6 7" id="KW-0472">Membrane</keyword>
<dbReference type="InterPro" id="IPR043149">
    <property type="entry name" value="TagF_N"/>
</dbReference>
<gene>
    <name evidence="8" type="ORF">G5B17_17785</name>
</gene>
<evidence type="ECO:0000256" key="5">
    <source>
        <dbReference type="ARBA" id="ARBA00022944"/>
    </source>
</evidence>
<dbReference type="InterPro" id="IPR007554">
    <property type="entry name" value="Glycerophosphate_synth"/>
</dbReference>
<name>A0ABX2HAJ7_9FIRM</name>
<dbReference type="PANTHER" id="PTHR37316:SF3">
    <property type="entry name" value="TEICHOIC ACID GLYCEROL-PHOSPHATE TRANSFERASE"/>
    <property type="match status" value="1"/>
</dbReference>
<evidence type="ECO:0008006" key="10">
    <source>
        <dbReference type="Google" id="ProtNLM"/>
    </source>
</evidence>
<comment type="caution">
    <text evidence="8">The sequence shown here is derived from an EMBL/GenBank/DDBJ whole genome shotgun (WGS) entry which is preliminary data.</text>
</comment>
<evidence type="ECO:0000313" key="8">
    <source>
        <dbReference type="EMBL" id="NSG87211.1"/>
    </source>
</evidence>
<proteinExistence type="inferred from homology"/>
<reference evidence="8 9" key="1">
    <citation type="journal article" date="2020" name="Cell Host Microbe">
        <title>Functional and Genomic Variation between Human-Derived Isolates of Lachnospiraceae Reveals Inter- and Intra-Species Diversity.</title>
        <authorList>
            <person name="Sorbara M.T."/>
            <person name="Littmann E.R."/>
            <person name="Fontana E."/>
            <person name="Moody T.U."/>
            <person name="Kohout C.E."/>
            <person name="Gjonbalaj M."/>
            <person name="Eaton V."/>
            <person name="Seok R."/>
            <person name="Leiner I.M."/>
            <person name="Pamer E.G."/>
        </authorList>
    </citation>
    <scope>NUCLEOTIDE SEQUENCE [LARGE SCALE GENOMIC DNA]</scope>
    <source>
        <strain evidence="8 9">MSK.17.74</strain>
    </source>
</reference>
<dbReference type="Gene3D" id="3.40.50.12580">
    <property type="match status" value="1"/>
</dbReference>
<evidence type="ECO:0000256" key="2">
    <source>
        <dbReference type="ARBA" id="ARBA00010488"/>
    </source>
</evidence>
<evidence type="ECO:0000256" key="7">
    <source>
        <dbReference type="SAM" id="Phobius"/>
    </source>
</evidence>
<feature type="transmembrane region" description="Helical" evidence="7">
    <location>
        <begin position="121"/>
        <end position="141"/>
    </location>
</feature>
<organism evidence="8 9">
    <name type="scientific">Blautia faecis</name>
    <dbReference type="NCBI Taxonomy" id="871665"/>
    <lineage>
        <taxon>Bacteria</taxon>
        <taxon>Bacillati</taxon>
        <taxon>Bacillota</taxon>
        <taxon>Clostridia</taxon>
        <taxon>Lachnospirales</taxon>
        <taxon>Lachnospiraceae</taxon>
        <taxon>Blautia</taxon>
    </lineage>
</organism>
<dbReference type="EMBL" id="JAAITS010000065">
    <property type="protein sequence ID" value="NSG87211.1"/>
    <property type="molecule type" value="Genomic_DNA"/>
</dbReference>
<dbReference type="Gene3D" id="3.40.50.11820">
    <property type="match status" value="1"/>
</dbReference>
<evidence type="ECO:0000256" key="4">
    <source>
        <dbReference type="ARBA" id="ARBA00022679"/>
    </source>
</evidence>
<comment type="subcellular location">
    <subcellularLocation>
        <location evidence="1">Cell membrane</location>
        <topology evidence="1">Peripheral membrane protein</topology>
    </subcellularLocation>
</comment>